<comment type="caution">
    <text evidence="1">The sequence shown here is derived from an EMBL/GenBank/DDBJ whole genome shotgun (WGS) entry which is preliminary data.</text>
</comment>
<evidence type="ECO:0000313" key="2">
    <source>
        <dbReference type="Proteomes" id="UP001152747"/>
    </source>
</evidence>
<dbReference type="Proteomes" id="UP001152747">
    <property type="component" value="Unassembled WGS sequence"/>
</dbReference>
<keyword evidence="2" id="KW-1185">Reference proteome</keyword>
<accession>A0A9P1NBL2</accession>
<organism evidence="1 2">
    <name type="scientific">Caenorhabditis angaria</name>
    <dbReference type="NCBI Taxonomy" id="860376"/>
    <lineage>
        <taxon>Eukaryota</taxon>
        <taxon>Metazoa</taxon>
        <taxon>Ecdysozoa</taxon>
        <taxon>Nematoda</taxon>
        <taxon>Chromadorea</taxon>
        <taxon>Rhabditida</taxon>
        <taxon>Rhabditina</taxon>
        <taxon>Rhabditomorpha</taxon>
        <taxon>Rhabditoidea</taxon>
        <taxon>Rhabditidae</taxon>
        <taxon>Peloderinae</taxon>
        <taxon>Caenorhabditis</taxon>
    </lineage>
</organism>
<dbReference type="AlphaFoldDB" id="A0A9P1NBL2"/>
<dbReference type="EMBL" id="CANHGI010000006">
    <property type="protein sequence ID" value="CAI5455038.1"/>
    <property type="molecule type" value="Genomic_DNA"/>
</dbReference>
<gene>
    <name evidence="1" type="ORF">CAMP_LOCUS17675</name>
</gene>
<protein>
    <submittedName>
        <fullName evidence="1">Uncharacterized protein</fullName>
    </submittedName>
</protein>
<evidence type="ECO:0000313" key="1">
    <source>
        <dbReference type="EMBL" id="CAI5455038.1"/>
    </source>
</evidence>
<proteinExistence type="predicted"/>
<sequence length="166" mass="19027">MDTLKKAILHFLLLHFPRMKLLTNLIIVSILTFCSSSPVRDEIISIFENDNSTTSIIEEDYSNSTLLNSNSTTIPLPMEKTEPTSTIRISHHTHKKFTMQESMTVARTNDEGIKVCLTFYRHLADDDYTHEGICTLGNCIDDPDIVNCKTHFPEKFEDDLQPNEYN</sequence>
<name>A0A9P1NBL2_9PELO</name>
<reference evidence="1" key="1">
    <citation type="submission" date="2022-11" db="EMBL/GenBank/DDBJ databases">
        <authorList>
            <person name="Kikuchi T."/>
        </authorList>
    </citation>
    <scope>NUCLEOTIDE SEQUENCE</scope>
    <source>
        <strain evidence="1">PS1010</strain>
    </source>
</reference>